<reference evidence="9" key="1">
    <citation type="submission" date="2020-11" db="EMBL/GenBank/DDBJ databases">
        <authorList>
            <person name="Tran Van P."/>
        </authorList>
    </citation>
    <scope>NUCLEOTIDE SEQUENCE</scope>
</reference>
<evidence type="ECO:0000256" key="5">
    <source>
        <dbReference type="ARBA" id="ARBA00022692"/>
    </source>
</evidence>
<keyword evidence="5" id="KW-0812">Transmembrane</keyword>
<dbReference type="Pfam" id="PF01697">
    <property type="entry name" value="Glyco_transf_92"/>
    <property type="match status" value="1"/>
</dbReference>
<comment type="subcellular location">
    <subcellularLocation>
        <location evidence="1">Membrane</location>
        <topology evidence="1">Single-pass membrane protein</topology>
    </subcellularLocation>
</comment>
<dbReference type="GO" id="GO:0016020">
    <property type="term" value="C:membrane"/>
    <property type="evidence" value="ECO:0007669"/>
    <property type="project" value="UniProtKB-SubCell"/>
</dbReference>
<evidence type="ECO:0000256" key="1">
    <source>
        <dbReference type="ARBA" id="ARBA00004167"/>
    </source>
</evidence>
<evidence type="ECO:0000313" key="9">
    <source>
        <dbReference type="EMBL" id="CAD7231358.1"/>
    </source>
</evidence>
<evidence type="ECO:0000256" key="8">
    <source>
        <dbReference type="RuleBase" id="RU366017"/>
    </source>
</evidence>
<feature type="non-terminal residue" evidence="9">
    <location>
        <position position="1"/>
    </location>
</feature>
<evidence type="ECO:0000256" key="7">
    <source>
        <dbReference type="ARBA" id="ARBA00023136"/>
    </source>
</evidence>
<evidence type="ECO:0000256" key="6">
    <source>
        <dbReference type="ARBA" id="ARBA00022989"/>
    </source>
</evidence>
<dbReference type="PANTHER" id="PTHR21461">
    <property type="entry name" value="GLYCOSYLTRANSFERASE FAMILY 92 PROTEIN"/>
    <property type="match status" value="1"/>
</dbReference>
<dbReference type="PANTHER" id="PTHR21461:SF69">
    <property type="entry name" value="GLYCOSYLTRANSFERASE FAMILY 92 PROTEIN"/>
    <property type="match status" value="1"/>
</dbReference>
<keyword evidence="3 8" id="KW-0328">Glycosyltransferase</keyword>
<sequence length="355" mass="41082">MSQFQLHVSRWNQTIQKYVLVKVEGVIGKREEELLSHPMLPLKDFQIQLNAAFWDDRWSAINPKAVAHIRAFAMVTSFRNEPLNCILTNDNEVIASVPAAPLPLWSYCYPDRFTCPYLFSCPMVSNESIVKEQIRVHLGVNNSVSLEASAKVRSSRSVSLTVPSTSSEPHQKQFVVCVKPLYYTDRDFTWRLVEWLEMLRILGADHVEISYYQLHPNMEKVLSYYQKTLSFVSLVKTDLTGTTTKLTYQRLFGTRHTVDLLVKNTHEQMACNLCLYRNLKRFKYVVSLDIDEVIVPGGTGKTWNDMILTVRQRYGPKDLRFADGNFSITVPQALFYDEFSVDDVVPKYLHMIRHR</sequence>
<evidence type="ECO:0000256" key="3">
    <source>
        <dbReference type="ARBA" id="ARBA00022676"/>
    </source>
</evidence>
<evidence type="ECO:0000256" key="4">
    <source>
        <dbReference type="ARBA" id="ARBA00022679"/>
    </source>
</evidence>
<dbReference type="OrthoDB" id="6359974at2759"/>
<organism evidence="9">
    <name type="scientific">Cyprideis torosa</name>
    <dbReference type="NCBI Taxonomy" id="163714"/>
    <lineage>
        <taxon>Eukaryota</taxon>
        <taxon>Metazoa</taxon>
        <taxon>Ecdysozoa</taxon>
        <taxon>Arthropoda</taxon>
        <taxon>Crustacea</taxon>
        <taxon>Oligostraca</taxon>
        <taxon>Ostracoda</taxon>
        <taxon>Podocopa</taxon>
        <taxon>Podocopida</taxon>
        <taxon>Cytherocopina</taxon>
        <taxon>Cytheroidea</taxon>
        <taxon>Cytherideidae</taxon>
        <taxon>Cyprideis</taxon>
    </lineage>
</organism>
<name>A0A7R8WLT5_9CRUS</name>
<dbReference type="InterPro" id="IPR008166">
    <property type="entry name" value="Glyco_transf_92"/>
</dbReference>
<dbReference type="EMBL" id="OB663428">
    <property type="protein sequence ID" value="CAD7231358.1"/>
    <property type="molecule type" value="Genomic_DNA"/>
</dbReference>
<keyword evidence="7" id="KW-0472">Membrane</keyword>
<dbReference type="AlphaFoldDB" id="A0A7R8WLT5"/>
<proteinExistence type="inferred from homology"/>
<keyword evidence="4 8" id="KW-0808">Transferase</keyword>
<evidence type="ECO:0000256" key="2">
    <source>
        <dbReference type="ARBA" id="ARBA00007647"/>
    </source>
</evidence>
<dbReference type="EC" id="2.4.1.-" evidence="8"/>
<comment type="similarity">
    <text evidence="2 8">Belongs to the glycosyltransferase 92 family.</text>
</comment>
<dbReference type="GO" id="GO:0005737">
    <property type="term" value="C:cytoplasm"/>
    <property type="evidence" value="ECO:0007669"/>
    <property type="project" value="TreeGrafter"/>
</dbReference>
<keyword evidence="6" id="KW-1133">Transmembrane helix</keyword>
<accession>A0A7R8WLT5</accession>
<protein>
    <recommendedName>
        <fullName evidence="8">Glycosyltransferase family 92 protein</fullName>
        <ecNumber evidence="8">2.4.1.-</ecNumber>
    </recommendedName>
</protein>
<dbReference type="GO" id="GO:0016757">
    <property type="term" value="F:glycosyltransferase activity"/>
    <property type="evidence" value="ECO:0007669"/>
    <property type="project" value="UniProtKB-UniRule"/>
</dbReference>
<gene>
    <name evidence="9" type="ORF">CTOB1V02_LOCUS9205</name>
</gene>